<protein>
    <submittedName>
        <fullName evidence="1">Uncharacterized protein</fullName>
    </submittedName>
</protein>
<comment type="caution">
    <text evidence="1">The sequence shown here is derived from an EMBL/GenBank/DDBJ whole genome shotgun (WGS) entry which is preliminary data.</text>
</comment>
<accession>A0A2A2D5B1</accession>
<dbReference type="AlphaFoldDB" id="A0A2A2D5B1"/>
<evidence type="ECO:0000313" key="2">
    <source>
        <dbReference type="Proteomes" id="UP000218944"/>
    </source>
</evidence>
<dbReference type="Proteomes" id="UP000218944">
    <property type="component" value="Unassembled WGS sequence"/>
</dbReference>
<organism evidence="1 2">
    <name type="scientific">Streptomyces albireticuli</name>
    <dbReference type="NCBI Taxonomy" id="1940"/>
    <lineage>
        <taxon>Bacteria</taxon>
        <taxon>Bacillati</taxon>
        <taxon>Actinomycetota</taxon>
        <taxon>Actinomycetes</taxon>
        <taxon>Kitasatosporales</taxon>
        <taxon>Streptomycetaceae</taxon>
        <taxon>Streptomyces</taxon>
    </lineage>
</organism>
<evidence type="ECO:0000313" key="1">
    <source>
        <dbReference type="EMBL" id="PAU46714.1"/>
    </source>
</evidence>
<dbReference type="RefSeq" id="WP_095582777.1">
    <property type="nucleotide sequence ID" value="NZ_JAJQQS010000028.1"/>
</dbReference>
<proteinExistence type="predicted"/>
<sequence>MHLIAFRVDDELARSLASDHVDAWELILTFMRTRVADISGVSTDGDSGIAAMRALLAAKEAER</sequence>
<dbReference type="EMBL" id="NSJV01000428">
    <property type="protein sequence ID" value="PAU46714.1"/>
    <property type="molecule type" value="Genomic_DNA"/>
</dbReference>
<gene>
    <name evidence="1" type="ORF">CK936_22615</name>
</gene>
<name>A0A2A2D5B1_9ACTN</name>
<keyword evidence="2" id="KW-1185">Reference proteome</keyword>
<reference evidence="1 2" key="1">
    <citation type="submission" date="2017-08" db="EMBL/GenBank/DDBJ databases">
        <title>Genome sequence of Streptomyces albireticuli NRRL B-1670.</title>
        <authorList>
            <person name="Graham D.E."/>
            <person name="Mahan K.M."/>
            <person name="Klingeman D.M."/>
            <person name="Hettich R.L."/>
            <person name="Parry R.J."/>
            <person name="Spain J.C."/>
        </authorList>
    </citation>
    <scope>NUCLEOTIDE SEQUENCE [LARGE SCALE GENOMIC DNA]</scope>
    <source>
        <strain evidence="1 2">NRRL B-1670</strain>
    </source>
</reference>